<feature type="compositionally biased region" description="Polar residues" evidence="1">
    <location>
        <begin position="1"/>
        <end position="10"/>
    </location>
</feature>
<comment type="caution">
    <text evidence="2">The sequence shown here is derived from an EMBL/GenBank/DDBJ whole genome shotgun (WGS) entry which is preliminary data.</text>
</comment>
<sequence>INNNESSSEKLNFLVKNPKKSKEKQSSRGGGRYPDDKFEDNDSG</sequence>
<dbReference type="Proteomes" id="UP000789375">
    <property type="component" value="Unassembled WGS sequence"/>
</dbReference>
<proteinExistence type="predicted"/>
<gene>
    <name evidence="2" type="ORF">FMOSSE_LOCUS10163</name>
</gene>
<keyword evidence="3" id="KW-1185">Reference proteome</keyword>
<name>A0A9N9D360_FUNMO</name>
<protein>
    <submittedName>
        <fullName evidence="2">8668_t:CDS:1</fullName>
    </submittedName>
</protein>
<feature type="non-terminal residue" evidence="2">
    <location>
        <position position="1"/>
    </location>
</feature>
<feature type="region of interest" description="Disordered" evidence="1">
    <location>
        <begin position="1"/>
        <end position="44"/>
    </location>
</feature>
<evidence type="ECO:0000313" key="3">
    <source>
        <dbReference type="Proteomes" id="UP000789375"/>
    </source>
</evidence>
<dbReference type="AlphaFoldDB" id="A0A9N9D360"/>
<reference evidence="2" key="1">
    <citation type="submission" date="2021-06" db="EMBL/GenBank/DDBJ databases">
        <authorList>
            <person name="Kallberg Y."/>
            <person name="Tangrot J."/>
            <person name="Rosling A."/>
        </authorList>
    </citation>
    <scope>NUCLEOTIDE SEQUENCE</scope>
    <source>
        <strain evidence="2">87-6 pot B 2015</strain>
    </source>
</reference>
<dbReference type="EMBL" id="CAJVPP010003240">
    <property type="protein sequence ID" value="CAG8624508.1"/>
    <property type="molecule type" value="Genomic_DNA"/>
</dbReference>
<accession>A0A9N9D360</accession>
<evidence type="ECO:0000313" key="2">
    <source>
        <dbReference type="EMBL" id="CAG8624508.1"/>
    </source>
</evidence>
<organism evidence="2 3">
    <name type="scientific">Funneliformis mosseae</name>
    <name type="common">Endomycorrhizal fungus</name>
    <name type="synonym">Glomus mosseae</name>
    <dbReference type="NCBI Taxonomy" id="27381"/>
    <lineage>
        <taxon>Eukaryota</taxon>
        <taxon>Fungi</taxon>
        <taxon>Fungi incertae sedis</taxon>
        <taxon>Mucoromycota</taxon>
        <taxon>Glomeromycotina</taxon>
        <taxon>Glomeromycetes</taxon>
        <taxon>Glomerales</taxon>
        <taxon>Glomeraceae</taxon>
        <taxon>Funneliformis</taxon>
    </lineage>
</organism>
<evidence type="ECO:0000256" key="1">
    <source>
        <dbReference type="SAM" id="MobiDB-lite"/>
    </source>
</evidence>